<dbReference type="KEGG" id="njp:NEJAP_2739"/>
<evidence type="ECO:0000256" key="1">
    <source>
        <dbReference type="ARBA" id="ARBA00004613"/>
    </source>
</evidence>
<keyword evidence="6" id="KW-1185">Reference proteome</keyword>
<dbReference type="EMBL" id="AP014546">
    <property type="protein sequence ID" value="BBB30682.1"/>
    <property type="molecule type" value="Genomic_DNA"/>
</dbReference>
<protein>
    <submittedName>
        <fullName evidence="5">CnaB domain-containing protein</fullName>
    </submittedName>
</protein>
<dbReference type="GO" id="GO:0005576">
    <property type="term" value="C:extracellular region"/>
    <property type="evidence" value="ECO:0007669"/>
    <property type="project" value="UniProtKB-SubCell"/>
</dbReference>
<proteinExistence type="predicted"/>
<feature type="domain" description="SD-repeat containing protein B" evidence="4">
    <location>
        <begin position="566"/>
        <end position="675"/>
    </location>
</feature>
<reference evidence="5 6" key="1">
    <citation type="journal article" date="2008" name="Int. J. Syst. Evol. Microbiol.">
        <title>Neptunomonas japonica sp. nov., an Osedax japonicus symbiont-like bacterium isolated from sediment adjacent to sperm whale carcasses off Kagoshima, Japan.</title>
        <authorList>
            <person name="Miyazaki M."/>
            <person name="Nogi Y."/>
            <person name="Fujiwara Y."/>
            <person name="Kawato M."/>
            <person name="Kubokawa K."/>
            <person name="Horikoshi K."/>
        </authorList>
    </citation>
    <scope>NUCLEOTIDE SEQUENCE [LARGE SCALE GENOMIC DNA]</scope>
    <source>
        <strain evidence="5 6">JAMM 1380</strain>
    </source>
</reference>
<sequence length="1473" mass="155573">MSTMTIRVTSSAVNEAGTGFGDQPDLGAPSFWDVIITDSTNPNLANGTYDGYCLHPELPIAFSPTEYQGDASDGQDVNNYLAADVTSSITDTQIAQINWLLSQNFTSDSKYAGQFNYGEMQAAIWEVMGFTPAEYNVGINPGVLSDNGRQVVEQSDVAFLVAQSQSAVDSGINVVPSDTFFSMVVDPDGIQQPLIIQLQSAKLGDYVWLDEDLDGIQDASELGVDGVVVELYDAAGTLISSTVTGDDYSTAEVETGYYQFTGLNAGDYSVKFITPANMVLTAADAAANSQDNSDSDANTVTGMTATITLAEGESNQSVDAGLVALASIGDKVFEDSNANGIQDAGETGIENLTVNLYTCNPDGSTGALVGTTTTDANGNYDFTGLNPGDYKVEFVAADGYIFSTQDATVDDSADSDADSNGLTGCYNLESGENDTTVDAGLYQTASLGDYVWVDTNGDGQQDEAGTGLNGVTVNLLDGNGNVIATTVTADNAGNAGYYLFDNLTPGDYSVEFVAPNGYNFTQQDQGNDASDSDANTATGRTVTTTLTSGENDLSWDAGLVAEVQNASLGDKVWLDKDCDGIQDADEAGLAGVTVNLLDASGATVGTTSTDAAGEYLFTDLVPGTYSVSFAAPNGYIFTHQDAAADDVDSDADANGMTGQYVLAAGDNNLTVDAGLVEYTTTDVSFNFNGSSSGSGTYGNIRSYTENGVTVNASAFSRNDSSGQWDTAYLGTFSGGLGVTNRGESGSGSSHTVDNNGADDYVLFEFSDTVTIDSAFLGYVVNDSDMSVWVGTVDGAFDNHLTLSDSVLADMGFSEVSNGSSSTRLADLNADELAGNVLIIAAKTTSSNDYFKIQHLNVQVKESVCESGDCAPIVIEAEDMQRCDYRIESNSDASGGAVVKLTDYDGYVKTTFDGPSGNYDFTLNYIDENDGYGMLKIKVNGTTVKTINLDQQVGDHTNGFASVTIDDLQLNKGDVIKVVGWFEGCEYARIDSIVLKNCDTTPVPTNEAPVDGDECVTVSESDGRQTLATNALTNASDADGDSVFVKSLEGEDLTNGGDDWDVAVGDNGGLLYIYADGTVEFDTNGEFDALNTGETAATSFTYVVSDGNGGENQSTYKVVVNGEGAQKASLGDRVWHDRDQDGYQDSSESGINNVRLDLYKWTGSTTVWAAKTYTDSNGDYSFNNLDEGYYYIRADKSTLPYGYEFTGKDWASDSSDSDVNNSGYTSWIWLDEGEQDNNWDVGAYYCPIVVDLDGNGVQTLSVDAGTRFDMNNDGSADSTGWISGSDAFIVHDVNGNGVIDNRSEMFGGDNTGDGFRKLAAFDTNGDGVIDLSDDAFAQLQVWQDANENGITDVGELSSLTDAGLAELDVQFETRTEGAETEQNGNRLLDWSTAEQADGSKVDLVDVYFAKGDGIDLSNVESLESAVTSQTSLSSLDLGMDQNEFAYDGAVSNAFDALDIPDMAILGTADEHQIV</sequence>
<dbReference type="InterPro" id="IPR013783">
    <property type="entry name" value="Ig-like_fold"/>
</dbReference>
<keyword evidence="3" id="KW-0732">Signal</keyword>
<comment type="subcellular location">
    <subcellularLocation>
        <location evidence="1">Secreted</location>
    </subcellularLocation>
</comment>
<dbReference type="PANTHER" id="PTHR23303">
    <property type="entry name" value="CARBOXYPEPTIDASE REGULATORY REGION-CONTAINING"/>
    <property type="match status" value="1"/>
</dbReference>
<organism evidence="5 6">
    <name type="scientific">Neptunomonas japonica JAMM 1380</name>
    <dbReference type="NCBI Taxonomy" id="1441457"/>
    <lineage>
        <taxon>Bacteria</taxon>
        <taxon>Pseudomonadati</taxon>
        <taxon>Pseudomonadota</taxon>
        <taxon>Gammaproteobacteria</taxon>
        <taxon>Oceanospirillales</taxon>
        <taxon>Oceanospirillaceae</taxon>
        <taxon>Neptunomonas</taxon>
    </lineage>
</organism>
<keyword evidence="2" id="KW-0964">Secreted</keyword>
<dbReference type="Gene3D" id="2.60.40.10">
    <property type="entry name" value="Immunoglobulins"/>
    <property type="match status" value="5"/>
</dbReference>
<name>A0A7R6PI84_9GAMM</name>
<dbReference type="PANTHER" id="PTHR23303:SF15">
    <property type="entry name" value="COLOSSIN-A"/>
    <property type="match status" value="1"/>
</dbReference>
<dbReference type="SUPFAM" id="SSF49785">
    <property type="entry name" value="Galactose-binding domain-like"/>
    <property type="match status" value="1"/>
</dbReference>
<evidence type="ECO:0000256" key="2">
    <source>
        <dbReference type="ARBA" id="ARBA00022525"/>
    </source>
</evidence>
<feature type="domain" description="SD-repeat containing protein B" evidence="4">
    <location>
        <begin position="326"/>
        <end position="441"/>
    </location>
</feature>
<feature type="domain" description="SD-repeat containing protein B" evidence="4">
    <location>
        <begin position="445"/>
        <end position="559"/>
    </location>
</feature>
<dbReference type="SUPFAM" id="SSF117074">
    <property type="entry name" value="Hypothetical protein PA1324"/>
    <property type="match status" value="5"/>
</dbReference>
<dbReference type="Proteomes" id="UP000595332">
    <property type="component" value="Chromosome"/>
</dbReference>
<gene>
    <name evidence="5" type="ORF">NEJAP_2739</name>
</gene>
<accession>A0A7R6PI84</accession>
<evidence type="ECO:0000259" key="4">
    <source>
        <dbReference type="Pfam" id="PF17210"/>
    </source>
</evidence>
<dbReference type="InterPro" id="IPR033764">
    <property type="entry name" value="Sdr_B"/>
</dbReference>
<dbReference type="InterPro" id="IPR051417">
    <property type="entry name" value="SDr/BOS_complex"/>
</dbReference>
<dbReference type="InterPro" id="IPR008979">
    <property type="entry name" value="Galactose-bd-like_sf"/>
</dbReference>
<feature type="domain" description="SD-repeat containing protein B" evidence="4">
    <location>
        <begin position="201"/>
        <end position="322"/>
    </location>
</feature>
<dbReference type="Pfam" id="PF17963">
    <property type="entry name" value="Big_9"/>
    <property type="match status" value="1"/>
</dbReference>
<dbReference type="RefSeq" id="WP_201347844.1">
    <property type="nucleotide sequence ID" value="NZ_AP014546.1"/>
</dbReference>
<dbReference type="Pfam" id="PF17210">
    <property type="entry name" value="SdrD_B"/>
    <property type="match status" value="5"/>
</dbReference>
<feature type="domain" description="SD-repeat containing protein B" evidence="4">
    <location>
        <begin position="1127"/>
        <end position="1241"/>
    </location>
</feature>
<evidence type="ECO:0000313" key="5">
    <source>
        <dbReference type="EMBL" id="BBB30682.1"/>
    </source>
</evidence>
<evidence type="ECO:0000256" key="3">
    <source>
        <dbReference type="ARBA" id="ARBA00022729"/>
    </source>
</evidence>
<evidence type="ECO:0000313" key="6">
    <source>
        <dbReference type="Proteomes" id="UP000595332"/>
    </source>
</evidence>